<keyword evidence="4" id="KW-1185">Reference proteome</keyword>
<evidence type="ECO:0000313" key="3">
    <source>
        <dbReference type="EMBL" id="KAF2649196.1"/>
    </source>
</evidence>
<sequence length="125" mass="13969">MSEQERKDRTNRPHDRPTLRNGVLERPNPNNSHETFNLRECIVQLVGGLLAVCLVVIVLKGMMLALQYSTGGNGYYRQGGRGWLGQDMWVGDWERVQAGEQIPGGPQEGDGVVHVHVRIPPPRGF</sequence>
<feature type="compositionally biased region" description="Basic and acidic residues" evidence="1">
    <location>
        <begin position="1"/>
        <end position="18"/>
    </location>
</feature>
<proteinExistence type="predicted"/>
<evidence type="ECO:0000256" key="1">
    <source>
        <dbReference type="SAM" id="MobiDB-lite"/>
    </source>
</evidence>
<keyword evidence="2" id="KW-0812">Transmembrane</keyword>
<accession>A0A6A6SMX0</accession>
<gene>
    <name evidence="3" type="ORF">K491DRAFT_721880</name>
</gene>
<dbReference type="Proteomes" id="UP000799324">
    <property type="component" value="Unassembled WGS sequence"/>
</dbReference>
<protein>
    <submittedName>
        <fullName evidence="3">Uncharacterized protein</fullName>
    </submittedName>
</protein>
<keyword evidence="2" id="KW-0472">Membrane</keyword>
<dbReference type="EMBL" id="MU004502">
    <property type="protein sequence ID" value="KAF2649196.1"/>
    <property type="molecule type" value="Genomic_DNA"/>
</dbReference>
<feature type="region of interest" description="Disordered" evidence="1">
    <location>
        <begin position="1"/>
        <end position="32"/>
    </location>
</feature>
<evidence type="ECO:0000256" key="2">
    <source>
        <dbReference type="SAM" id="Phobius"/>
    </source>
</evidence>
<evidence type="ECO:0000313" key="4">
    <source>
        <dbReference type="Proteomes" id="UP000799324"/>
    </source>
</evidence>
<name>A0A6A6SMX0_9PLEO</name>
<feature type="transmembrane region" description="Helical" evidence="2">
    <location>
        <begin position="42"/>
        <end position="59"/>
    </location>
</feature>
<dbReference type="AlphaFoldDB" id="A0A6A6SMX0"/>
<organism evidence="3 4">
    <name type="scientific">Lophiostoma macrostomum CBS 122681</name>
    <dbReference type="NCBI Taxonomy" id="1314788"/>
    <lineage>
        <taxon>Eukaryota</taxon>
        <taxon>Fungi</taxon>
        <taxon>Dikarya</taxon>
        <taxon>Ascomycota</taxon>
        <taxon>Pezizomycotina</taxon>
        <taxon>Dothideomycetes</taxon>
        <taxon>Pleosporomycetidae</taxon>
        <taxon>Pleosporales</taxon>
        <taxon>Lophiostomataceae</taxon>
        <taxon>Lophiostoma</taxon>
    </lineage>
</organism>
<reference evidence="3" key="1">
    <citation type="journal article" date="2020" name="Stud. Mycol.">
        <title>101 Dothideomycetes genomes: a test case for predicting lifestyles and emergence of pathogens.</title>
        <authorList>
            <person name="Haridas S."/>
            <person name="Albert R."/>
            <person name="Binder M."/>
            <person name="Bloem J."/>
            <person name="Labutti K."/>
            <person name="Salamov A."/>
            <person name="Andreopoulos B."/>
            <person name="Baker S."/>
            <person name="Barry K."/>
            <person name="Bills G."/>
            <person name="Bluhm B."/>
            <person name="Cannon C."/>
            <person name="Castanera R."/>
            <person name="Culley D."/>
            <person name="Daum C."/>
            <person name="Ezra D."/>
            <person name="Gonzalez J."/>
            <person name="Henrissat B."/>
            <person name="Kuo A."/>
            <person name="Liang C."/>
            <person name="Lipzen A."/>
            <person name="Lutzoni F."/>
            <person name="Magnuson J."/>
            <person name="Mondo S."/>
            <person name="Nolan M."/>
            <person name="Ohm R."/>
            <person name="Pangilinan J."/>
            <person name="Park H.-J."/>
            <person name="Ramirez L."/>
            <person name="Alfaro M."/>
            <person name="Sun H."/>
            <person name="Tritt A."/>
            <person name="Yoshinaga Y."/>
            <person name="Zwiers L.-H."/>
            <person name="Turgeon B."/>
            <person name="Goodwin S."/>
            <person name="Spatafora J."/>
            <person name="Crous P."/>
            <person name="Grigoriev I."/>
        </authorList>
    </citation>
    <scope>NUCLEOTIDE SEQUENCE</scope>
    <source>
        <strain evidence="3">CBS 122681</strain>
    </source>
</reference>
<keyword evidence="2" id="KW-1133">Transmembrane helix</keyword>